<dbReference type="PROSITE" id="PS00107">
    <property type="entry name" value="PROTEIN_KINASE_ATP"/>
    <property type="match status" value="1"/>
</dbReference>
<feature type="compositionally biased region" description="Low complexity" evidence="4">
    <location>
        <begin position="914"/>
        <end position="957"/>
    </location>
</feature>
<evidence type="ECO:0000256" key="2">
    <source>
        <dbReference type="ARBA" id="ARBA00022840"/>
    </source>
</evidence>
<dbReference type="Proteomes" id="UP000674143">
    <property type="component" value="Unassembled WGS sequence"/>
</dbReference>
<dbReference type="PANTHER" id="PTHR24346:SF30">
    <property type="entry name" value="MATERNAL EMBRYONIC LEUCINE ZIPPER KINASE"/>
    <property type="match status" value="1"/>
</dbReference>
<evidence type="ECO:0000256" key="1">
    <source>
        <dbReference type="ARBA" id="ARBA00022741"/>
    </source>
</evidence>
<keyword evidence="1 3" id="KW-0547">Nucleotide-binding</keyword>
<dbReference type="GO" id="GO:0035556">
    <property type="term" value="P:intracellular signal transduction"/>
    <property type="evidence" value="ECO:0007669"/>
    <property type="project" value="TreeGrafter"/>
</dbReference>
<comment type="caution">
    <text evidence="6">The sequence shown here is derived from an EMBL/GenBank/DDBJ whole genome shotgun (WGS) entry which is preliminary data.</text>
</comment>
<dbReference type="GeneID" id="92361821"/>
<dbReference type="PROSITE" id="PS50011">
    <property type="entry name" value="PROTEIN_KINASE_DOM"/>
    <property type="match status" value="1"/>
</dbReference>
<dbReference type="RefSeq" id="XP_067065061.1">
    <property type="nucleotide sequence ID" value="XM_067207887.1"/>
</dbReference>
<dbReference type="GO" id="GO:0005737">
    <property type="term" value="C:cytoplasm"/>
    <property type="evidence" value="ECO:0007669"/>
    <property type="project" value="TreeGrafter"/>
</dbReference>
<feature type="region of interest" description="Disordered" evidence="4">
    <location>
        <begin position="338"/>
        <end position="361"/>
    </location>
</feature>
<dbReference type="Gene3D" id="1.10.510.10">
    <property type="entry name" value="Transferase(Phosphotransferase) domain 1"/>
    <property type="match status" value="1"/>
</dbReference>
<evidence type="ECO:0000256" key="3">
    <source>
        <dbReference type="PROSITE-ProRule" id="PRU10141"/>
    </source>
</evidence>
<feature type="compositionally biased region" description="Low complexity" evidence="4">
    <location>
        <begin position="30"/>
        <end position="42"/>
    </location>
</feature>
<keyword evidence="7" id="KW-1185">Reference proteome</keyword>
<feature type="domain" description="Protein kinase" evidence="5">
    <location>
        <begin position="509"/>
        <end position="880"/>
    </location>
</feature>
<dbReference type="CDD" id="cd14008">
    <property type="entry name" value="STKc_LKB1_CaMKK"/>
    <property type="match status" value="1"/>
</dbReference>
<dbReference type="Gene3D" id="3.30.200.20">
    <property type="entry name" value="Phosphorylase Kinase, domain 1"/>
    <property type="match status" value="2"/>
</dbReference>
<dbReference type="InterPro" id="IPR017441">
    <property type="entry name" value="Protein_kinase_ATP_BS"/>
</dbReference>
<feature type="region of interest" description="Disordered" evidence="4">
    <location>
        <begin position="1"/>
        <end position="46"/>
    </location>
</feature>
<dbReference type="InterPro" id="IPR008271">
    <property type="entry name" value="Ser/Thr_kinase_AS"/>
</dbReference>
<name>A0A836H3U1_9TRYP</name>
<feature type="region of interest" description="Disordered" evidence="4">
    <location>
        <begin position="444"/>
        <end position="471"/>
    </location>
</feature>
<dbReference type="AlphaFoldDB" id="A0A836H3U1"/>
<dbReference type="InterPro" id="IPR011009">
    <property type="entry name" value="Kinase-like_dom_sf"/>
</dbReference>
<dbReference type="Pfam" id="PF00069">
    <property type="entry name" value="Pkinase"/>
    <property type="match status" value="1"/>
</dbReference>
<feature type="region of interest" description="Disordered" evidence="4">
    <location>
        <begin position="755"/>
        <end position="793"/>
    </location>
</feature>
<dbReference type="EMBL" id="JAFHLR010000011">
    <property type="protein sequence ID" value="KAG5485324.1"/>
    <property type="molecule type" value="Genomic_DNA"/>
</dbReference>
<dbReference type="KEGG" id="loi:92361821"/>
<reference evidence="7" key="2">
    <citation type="journal article" date="2021" name="Sci. Data">
        <title>Chromosome-scale genome sequencing, assembly and annotation of six genomes from subfamily Leishmaniinae.</title>
        <authorList>
            <person name="Almutairi H."/>
            <person name="Urbaniak M.D."/>
            <person name="Bates M.D."/>
            <person name="Jariyapan N."/>
            <person name="Kwakye-Nuako G."/>
            <person name="Thomaz Soccol V."/>
            <person name="Al-Salem W.S."/>
            <person name="Dillon R.J."/>
            <person name="Bates P.A."/>
            <person name="Gatherer D."/>
        </authorList>
    </citation>
    <scope>NUCLEOTIDE SEQUENCE [LARGE SCALE GENOMIC DNA]</scope>
</reference>
<dbReference type="SMR" id="A0A836H3U1"/>
<feature type="binding site" evidence="3">
    <location>
        <position position="542"/>
    </location>
    <ligand>
        <name>ATP</name>
        <dbReference type="ChEBI" id="CHEBI:30616"/>
    </ligand>
</feature>
<keyword evidence="2 3" id="KW-0067">ATP-binding</keyword>
<evidence type="ECO:0000313" key="7">
    <source>
        <dbReference type="Proteomes" id="UP000674143"/>
    </source>
</evidence>
<gene>
    <name evidence="6" type="ORF">LSCM4_05958</name>
</gene>
<dbReference type="SUPFAM" id="SSF56112">
    <property type="entry name" value="Protein kinase-like (PK-like)"/>
    <property type="match status" value="1"/>
</dbReference>
<dbReference type="SMART" id="SM00220">
    <property type="entry name" value="S_TKc"/>
    <property type="match status" value="1"/>
</dbReference>
<dbReference type="GO" id="GO:0005524">
    <property type="term" value="F:ATP binding"/>
    <property type="evidence" value="ECO:0007669"/>
    <property type="project" value="UniProtKB-UniRule"/>
</dbReference>
<feature type="compositionally biased region" description="Low complexity" evidence="4">
    <location>
        <begin position="109"/>
        <end position="123"/>
    </location>
</feature>
<protein>
    <recommendedName>
        <fullName evidence="5">Protein kinase domain-containing protein</fullName>
    </recommendedName>
</protein>
<feature type="compositionally biased region" description="Polar residues" evidence="4">
    <location>
        <begin position="1"/>
        <end position="20"/>
    </location>
</feature>
<feature type="region of interest" description="Disordered" evidence="4">
    <location>
        <begin position="82"/>
        <end position="142"/>
    </location>
</feature>
<feature type="compositionally biased region" description="Polar residues" evidence="4">
    <location>
        <begin position="197"/>
        <end position="210"/>
    </location>
</feature>
<feature type="region of interest" description="Disordered" evidence="4">
    <location>
        <begin position="197"/>
        <end position="244"/>
    </location>
</feature>
<evidence type="ECO:0000313" key="6">
    <source>
        <dbReference type="EMBL" id="KAG5485324.1"/>
    </source>
</evidence>
<dbReference type="GO" id="GO:0004674">
    <property type="term" value="F:protein serine/threonine kinase activity"/>
    <property type="evidence" value="ECO:0007669"/>
    <property type="project" value="TreeGrafter"/>
</dbReference>
<feature type="region of interest" description="Disordered" evidence="4">
    <location>
        <begin position="271"/>
        <end position="318"/>
    </location>
</feature>
<feature type="compositionally biased region" description="Polar residues" evidence="4">
    <location>
        <begin position="962"/>
        <end position="977"/>
    </location>
</feature>
<evidence type="ECO:0000256" key="4">
    <source>
        <dbReference type="SAM" id="MobiDB-lite"/>
    </source>
</evidence>
<reference evidence="7" key="1">
    <citation type="journal article" date="2021" name="Microbiol. Resour. Announc.">
        <title>LGAAP: Leishmaniinae Genome Assembly and Annotation Pipeline.</title>
        <authorList>
            <person name="Almutairi H."/>
            <person name="Urbaniak M.D."/>
            <person name="Bates M.D."/>
            <person name="Jariyapan N."/>
            <person name="Kwakye-Nuako G."/>
            <person name="Thomaz-Soccol V."/>
            <person name="Al-Salem W.S."/>
            <person name="Dillon R.J."/>
            <person name="Bates P.A."/>
            <person name="Gatherer D."/>
        </authorList>
    </citation>
    <scope>NUCLEOTIDE SEQUENCE [LARGE SCALE GENOMIC DNA]</scope>
</reference>
<evidence type="ECO:0000259" key="5">
    <source>
        <dbReference type="PROSITE" id="PS50011"/>
    </source>
</evidence>
<sequence>MFLRLSLSTTTEKSMMGSSHQLEELHAAKSASEGENSSSSGSGHSGGLVCASGGSRNLGRAVLTCQGPMAVRRCLTSTSGSSMRILDNRSDSSSGGGGALGEVNALAQTPSSLRGPPLRSSTRITRVEPASSTATFASPQRPQVLPEMVLGAKTSAAPTIASQPKTALGAGPPVATRSSMVASMPHSQVSLPALNSATHLSSSPNAEQVTVPSPPSPFSVSAARRGGAKCVNRGGSGGDDAVRQKSGVHLNSSYPLSSTLGWRHTAYGREVAAERERTASQHNDGGASGSFDGGIYSHPGQPSASAPGSRLPSPTPSFHQMISGDYDLPALDAIFRGSKSSQAQPPPAHAPMPAVKSARKYPGKPDAAAAVAPASSSSMSTSLKLSSSLVFKPHVPPLAVAVKSHVPTVPASSWPAATAATQGQPAQAGHNDLSYLAPHLPAQAAAKENRGSSYPADKARPGANGPNTGNGHVGVHVGEALALAGTTAEFYSTASLAKTFDGAQYLNDYILLNEIGSGATGRVVLAFSTSMNKSVAIKIVLKPKVKQRRHLSTLASPSASGQRSREGVFGVGRATHAPATATPKTMRSFASSFSSIGRQNKCSKTPPARFTTVESKTRNLQREIEVMRDLNHPNIVRLYEVINDPRADSLFLILQYVDSGAVAQLDSTGHIRAPLQPSILLPIAAQVCDGLVYLHEQHIVHRDIKPENILVNRDGQAFLADFGVAELMNAEAGQPTAATLTYRGTPLFMSPEIYAGVDDEEGDGDEFRSSGGGARRKSGDDPRQSSSTLDSLSLKEEHGTRVIDPFGLDVWALGVTLYTLLIGHVPFTSMLQIRQTLKQGVDIPTSLPEQWRTVLQRTMEPRHELRISSAELCGLLHAMLAEQKAPEATGGGLGRKASRSTRSRSETLDSHYNAPRQSRTASRSARTASLAADTQEESMNLGSSSSSMGSRNARRSAISGDGHSTASSACSSDNQNGTSGCDKSYFALSITSSVLDVLRPASLQKKT</sequence>
<feature type="region of interest" description="Disordered" evidence="4">
    <location>
        <begin position="886"/>
        <end position="977"/>
    </location>
</feature>
<dbReference type="PANTHER" id="PTHR24346">
    <property type="entry name" value="MAP/MICROTUBULE AFFINITY-REGULATING KINASE"/>
    <property type="match status" value="1"/>
</dbReference>
<accession>A0A836H3U1</accession>
<proteinExistence type="predicted"/>
<dbReference type="InterPro" id="IPR000719">
    <property type="entry name" value="Prot_kinase_dom"/>
</dbReference>
<dbReference type="PROSITE" id="PS00108">
    <property type="entry name" value="PROTEIN_KINASE_ST"/>
    <property type="match status" value="1"/>
</dbReference>
<organism evidence="6 7">
    <name type="scientific">Leishmania orientalis</name>
    <dbReference type="NCBI Taxonomy" id="2249476"/>
    <lineage>
        <taxon>Eukaryota</taxon>
        <taxon>Discoba</taxon>
        <taxon>Euglenozoa</taxon>
        <taxon>Kinetoplastea</taxon>
        <taxon>Metakinetoplastina</taxon>
        <taxon>Trypanosomatida</taxon>
        <taxon>Trypanosomatidae</taxon>
        <taxon>Leishmaniinae</taxon>
        <taxon>Leishmania</taxon>
    </lineage>
</organism>
<feature type="compositionally biased region" description="Polar residues" evidence="4">
    <location>
        <begin position="130"/>
        <end position="141"/>
    </location>
</feature>